<evidence type="ECO:0000313" key="2">
    <source>
        <dbReference type="EMBL" id="MFM1346261.1"/>
    </source>
</evidence>
<feature type="domain" description="Suppressor of fused-like" evidence="1">
    <location>
        <begin position="203"/>
        <end position="363"/>
    </location>
</feature>
<dbReference type="RefSeq" id="WP_050075142.1">
    <property type="nucleotide sequence ID" value="NZ_CABHYG010000009.1"/>
</dbReference>
<proteinExistence type="predicted"/>
<dbReference type="Proteomes" id="UP001629523">
    <property type="component" value="Unassembled WGS sequence"/>
</dbReference>
<organism evidence="2 3">
    <name type="scientific">Yersinia proxima</name>
    <dbReference type="NCBI Taxonomy" id="2890316"/>
    <lineage>
        <taxon>Bacteria</taxon>
        <taxon>Pseudomonadati</taxon>
        <taxon>Pseudomonadota</taxon>
        <taxon>Gammaproteobacteria</taxon>
        <taxon>Enterobacterales</taxon>
        <taxon>Yersiniaceae</taxon>
        <taxon>Yersinia</taxon>
    </lineage>
</organism>
<gene>
    <name evidence="2" type="ORF">WFP14_06795</name>
</gene>
<evidence type="ECO:0000259" key="1">
    <source>
        <dbReference type="Pfam" id="PF05076"/>
    </source>
</evidence>
<dbReference type="InterPro" id="IPR020941">
    <property type="entry name" value="SUFU-like_domain"/>
</dbReference>
<keyword evidence="3" id="KW-1185">Reference proteome</keyword>
<dbReference type="GeneID" id="93970503"/>
<accession>A0ABW9EW26</accession>
<comment type="caution">
    <text evidence="2">The sequence shown here is derived from an EMBL/GenBank/DDBJ whole genome shotgun (WGS) entry which is preliminary data.</text>
</comment>
<evidence type="ECO:0000313" key="3">
    <source>
        <dbReference type="Proteomes" id="UP001629523"/>
    </source>
</evidence>
<protein>
    <submittedName>
        <fullName evidence="2">Suppressor of fused domain protein</fullName>
    </submittedName>
</protein>
<dbReference type="EMBL" id="JBBEST010000001">
    <property type="protein sequence ID" value="MFM1346261.1"/>
    <property type="molecule type" value="Genomic_DNA"/>
</dbReference>
<reference evidence="2 3" key="1">
    <citation type="journal article" date="2024" name="Infect. Genet. Evol.">
        <title>Characteristics and comparative genome analysis of Yersinia enterocolitica and related species associated with human infections in Switzerland 2019-2023.</title>
        <authorList>
            <person name="Stevens M.J.A."/>
            <person name="Horlbog J.A."/>
            <person name="Diethelm A."/>
            <person name="Stephan R."/>
            <person name="Nuesch-Inderbinen M."/>
        </authorList>
    </citation>
    <scope>NUCLEOTIDE SEQUENCE [LARGE SCALE GENOMIC DNA]</scope>
    <source>
        <strain evidence="2 3">N20-0302</strain>
    </source>
</reference>
<sequence>MKESEVLAEVSNENQTLVAVVQQDQRVVYFYIYPQEAFEERFPVRACWVRNLVAAPISADNVALEQGLAPRLAAEFCRNVAGEAELDAQFISIIWSESDDGAALWYQGQLLAIIPGWSLYIDHSVCYSASCIKDNPLTLPLGSASTNTQYARAQDTRQFWRTWQQEEGNPWPALQAEYIQCYEQHFGPAVKYYAIDQGKWPPMAISQHEKEGIYYFLTLGVSIRPQPWVEILFNDDATKYRRFEMAIAIDSQFVNEDNAIHMASALAGFAHVPWEKIIWLGEGHTLESEVAPQGYEGYILSSLLYAGVDSPILLPLQQGDPVNIYWASPVFSSEREFAHSVSNGGHDLLKKLQQQGVNHIFSPREPVI</sequence>
<dbReference type="Pfam" id="PF05076">
    <property type="entry name" value="SUFU"/>
    <property type="match status" value="1"/>
</dbReference>
<name>A0ABW9EW26_9GAMM</name>